<evidence type="ECO:0000256" key="3">
    <source>
        <dbReference type="ARBA" id="ARBA00022777"/>
    </source>
</evidence>
<evidence type="ECO:0000256" key="4">
    <source>
        <dbReference type="ARBA" id="ARBA00022842"/>
    </source>
</evidence>
<keyword evidence="5" id="KW-1185">Reference proteome</keyword>
<name>A0A6I9WIA5_9HYME</name>
<evidence type="ECO:0000256" key="2">
    <source>
        <dbReference type="ARBA" id="ARBA00022679"/>
    </source>
</evidence>
<dbReference type="GO" id="GO:0005829">
    <property type="term" value="C:cytosol"/>
    <property type="evidence" value="ECO:0007669"/>
    <property type="project" value="TreeGrafter"/>
</dbReference>
<dbReference type="GO" id="GO:0004496">
    <property type="term" value="F:mevalonate kinase activity"/>
    <property type="evidence" value="ECO:0007669"/>
    <property type="project" value="InterPro"/>
</dbReference>
<dbReference type="InterPro" id="IPR036554">
    <property type="entry name" value="GHMP_kinase_C_sf"/>
</dbReference>
<proteinExistence type="predicted"/>
<dbReference type="GO" id="GO:0006695">
    <property type="term" value="P:cholesterol biosynthetic process"/>
    <property type="evidence" value="ECO:0007669"/>
    <property type="project" value="TreeGrafter"/>
</dbReference>
<dbReference type="GO" id="GO:0005524">
    <property type="term" value="F:ATP binding"/>
    <property type="evidence" value="ECO:0007669"/>
    <property type="project" value="InterPro"/>
</dbReference>
<accession>A0A6I9WIA5</accession>
<dbReference type="PANTHER" id="PTHR43290:SF2">
    <property type="entry name" value="MEVALONATE KINASE"/>
    <property type="match status" value="1"/>
</dbReference>
<evidence type="ECO:0000313" key="5">
    <source>
        <dbReference type="Proteomes" id="UP000504615"/>
    </source>
</evidence>
<dbReference type="InterPro" id="IPR006205">
    <property type="entry name" value="Mev_gal_kin"/>
</dbReference>
<dbReference type="OrthoDB" id="7558325at2759"/>
<keyword evidence="3" id="KW-0418">Kinase</keyword>
<dbReference type="SUPFAM" id="SSF55060">
    <property type="entry name" value="GHMP Kinase, C-terminal domain"/>
    <property type="match status" value="1"/>
</dbReference>
<dbReference type="KEGG" id="pbar:105430690"/>
<dbReference type="GO" id="GO:0019287">
    <property type="term" value="P:isopentenyl diphosphate biosynthetic process, mevalonate pathway"/>
    <property type="evidence" value="ECO:0007669"/>
    <property type="project" value="TreeGrafter"/>
</dbReference>
<dbReference type="GeneID" id="105430690"/>
<dbReference type="PANTHER" id="PTHR43290">
    <property type="entry name" value="MEVALONATE KINASE"/>
    <property type="match status" value="1"/>
</dbReference>
<dbReference type="Gene3D" id="3.30.70.890">
    <property type="entry name" value="GHMP kinase, C-terminal domain"/>
    <property type="match status" value="1"/>
</dbReference>
<protein>
    <submittedName>
        <fullName evidence="6">Uncharacterized protein LOC105430690</fullName>
    </submittedName>
</protein>
<reference evidence="6" key="1">
    <citation type="submission" date="2025-08" db="UniProtKB">
        <authorList>
            <consortium name="RefSeq"/>
        </authorList>
    </citation>
    <scope>IDENTIFICATION</scope>
</reference>
<dbReference type="Proteomes" id="UP000504615">
    <property type="component" value="Unplaced"/>
</dbReference>
<gene>
    <name evidence="6" type="primary">LOC105430690</name>
</gene>
<evidence type="ECO:0000256" key="1">
    <source>
        <dbReference type="ARBA" id="ARBA00022490"/>
    </source>
</evidence>
<keyword evidence="4" id="KW-0460">Magnesium</keyword>
<dbReference type="AlphaFoldDB" id="A0A6I9WIA5"/>
<organism evidence="5 6">
    <name type="scientific">Pogonomyrmex barbatus</name>
    <name type="common">red harvester ant</name>
    <dbReference type="NCBI Taxonomy" id="144034"/>
    <lineage>
        <taxon>Eukaryota</taxon>
        <taxon>Metazoa</taxon>
        <taxon>Ecdysozoa</taxon>
        <taxon>Arthropoda</taxon>
        <taxon>Hexapoda</taxon>
        <taxon>Insecta</taxon>
        <taxon>Pterygota</taxon>
        <taxon>Neoptera</taxon>
        <taxon>Endopterygota</taxon>
        <taxon>Hymenoptera</taxon>
        <taxon>Apocrita</taxon>
        <taxon>Aculeata</taxon>
        <taxon>Formicoidea</taxon>
        <taxon>Formicidae</taxon>
        <taxon>Myrmicinae</taxon>
        <taxon>Pogonomyrmex</taxon>
    </lineage>
</organism>
<sequence>MEKDTDNISCELDTFPESYYDELAELIHINQGLLKVINIPHGNVDLICAIARKHFLQGKMTNSRGDYILILLPPDIAEDHLDKLIDVFEDHDFPVIATTLCGKWAGVGIE</sequence>
<keyword evidence="1" id="KW-0963">Cytoplasm</keyword>
<evidence type="ECO:0000313" key="6">
    <source>
        <dbReference type="RefSeq" id="XP_011642666.1"/>
    </source>
</evidence>
<dbReference type="RefSeq" id="XP_011642666.1">
    <property type="nucleotide sequence ID" value="XM_011644364.1"/>
</dbReference>
<keyword evidence="2" id="KW-0808">Transferase</keyword>